<organism evidence="2 3">
    <name type="scientific">Thioalbus denitrificans</name>
    <dbReference type="NCBI Taxonomy" id="547122"/>
    <lineage>
        <taxon>Bacteria</taxon>
        <taxon>Pseudomonadati</taxon>
        <taxon>Pseudomonadota</taxon>
        <taxon>Gammaproteobacteria</taxon>
        <taxon>Chromatiales</taxon>
        <taxon>Ectothiorhodospiraceae</taxon>
        <taxon>Thioalbus</taxon>
    </lineage>
</organism>
<sequence length="607" mass="67158">MSTTAPGVIEIPVDAREAACIRWSNIQIPNGYQLTEDGVYLNETTGKGESAPKLLSGPIWVTARTRDYRNKEWGLVVHWFDIDGMEHERAIPARRLHEPRSSLPQELAGEGLHIVPGRERLLITYLGSYSPEIRISSVSRIGWMDGQVELPAYVLPTKVVALGGATTVLFQPERHSPSSLSLHDKGSLEQWRRFVATPCRGNPLLIFSLCAAFAGPLLKWAGLDSCGFHLYGNSSKGKTTALQVAASVWGCGADPATSDLTHIRRWHTTANALEGLAAGHNDGLLVLDEMGSVDSADFGRVIYDLAGGQGKARMNKDAELREARFWRIVFLSSGEISVREKIEEGRRPARAGQLNRFLDIPILDQVVMETNNKTPEVFVNELKRACARFYGTAGIAFLDRLIGCQPDIQSLQHAIRDALDRWTQQLTDGLDLDTPQRRSIQRLAVVALGGSLAVEFKVLPFTVLDVQHAVQRARDAWLGDDGNLSEAQRGAIALREFLLAQRARFLDALADHSNNGGNVRDVAGYYNAQQGVFLLTDSALREACRGFSTREVLSELARLRMLYLNNGEGRFKSRHTIQGIGRIQLFGVRRELLEHHPEDGKSSGFQK</sequence>
<keyword evidence="3" id="KW-1185">Reference proteome</keyword>
<proteinExistence type="predicted"/>
<reference evidence="2 3" key="1">
    <citation type="submission" date="2018-07" db="EMBL/GenBank/DDBJ databases">
        <title>Genomic Encyclopedia of Type Strains, Phase IV (KMG-IV): sequencing the most valuable type-strain genomes for metagenomic binning, comparative biology and taxonomic classification.</title>
        <authorList>
            <person name="Goeker M."/>
        </authorList>
    </citation>
    <scope>NUCLEOTIDE SEQUENCE [LARGE SCALE GENOMIC DNA]</scope>
    <source>
        <strain evidence="2 3">DSM 26407</strain>
    </source>
</reference>
<dbReference type="RefSeq" id="WP_114278564.1">
    <property type="nucleotide sequence ID" value="NZ_QPJY01000002.1"/>
</dbReference>
<protein>
    <submittedName>
        <fullName evidence="2">Uncharacterized protein (DUF927 family)</fullName>
    </submittedName>
</protein>
<feature type="domain" description="DUF927" evidence="1">
    <location>
        <begin position="32"/>
        <end position="323"/>
    </location>
</feature>
<evidence type="ECO:0000313" key="3">
    <source>
        <dbReference type="Proteomes" id="UP000252707"/>
    </source>
</evidence>
<dbReference type="Proteomes" id="UP000252707">
    <property type="component" value="Unassembled WGS sequence"/>
</dbReference>
<dbReference type="InterPro" id="IPR009270">
    <property type="entry name" value="DUF927"/>
</dbReference>
<name>A0A369CCI1_9GAMM</name>
<dbReference type="Pfam" id="PF06048">
    <property type="entry name" value="DUF927"/>
    <property type="match status" value="1"/>
</dbReference>
<evidence type="ECO:0000313" key="2">
    <source>
        <dbReference type="EMBL" id="RCX31710.1"/>
    </source>
</evidence>
<dbReference type="AlphaFoldDB" id="A0A369CCI1"/>
<accession>A0A369CCI1</accession>
<dbReference type="OrthoDB" id="784829at2"/>
<evidence type="ECO:0000259" key="1">
    <source>
        <dbReference type="Pfam" id="PF06048"/>
    </source>
</evidence>
<dbReference type="EMBL" id="QPJY01000002">
    <property type="protein sequence ID" value="RCX31710.1"/>
    <property type="molecule type" value="Genomic_DNA"/>
</dbReference>
<comment type="caution">
    <text evidence="2">The sequence shown here is derived from an EMBL/GenBank/DDBJ whole genome shotgun (WGS) entry which is preliminary data.</text>
</comment>
<gene>
    <name evidence="2" type="ORF">DFQ59_10257</name>
</gene>